<dbReference type="InterPro" id="IPR020846">
    <property type="entry name" value="MFS_dom"/>
</dbReference>
<dbReference type="EMBL" id="CP059567">
    <property type="protein sequence ID" value="QMT39434.1"/>
    <property type="molecule type" value="Genomic_DNA"/>
</dbReference>
<proteinExistence type="predicted"/>
<dbReference type="GO" id="GO:0046943">
    <property type="term" value="F:carboxylic acid transmembrane transporter activity"/>
    <property type="evidence" value="ECO:0007669"/>
    <property type="project" value="TreeGrafter"/>
</dbReference>
<organism evidence="7 8">
    <name type="scientific">Neisseria shayeganii</name>
    <dbReference type="NCBI Taxonomy" id="607712"/>
    <lineage>
        <taxon>Bacteria</taxon>
        <taxon>Pseudomonadati</taxon>
        <taxon>Pseudomonadota</taxon>
        <taxon>Betaproteobacteria</taxon>
        <taxon>Neisseriales</taxon>
        <taxon>Neisseriaceae</taxon>
        <taxon>Neisseria</taxon>
    </lineage>
</organism>
<evidence type="ECO:0000256" key="3">
    <source>
        <dbReference type="ARBA" id="ARBA00022989"/>
    </source>
</evidence>
<evidence type="ECO:0000259" key="6">
    <source>
        <dbReference type="PROSITE" id="PS50850"/>
    </source>
</evidence>
<comment type="subcellular location">
    <subcellularLocation>
        <location evidence="1">Membrane</location>
        <topology evidence="1">Multi-pass membrane protein</topology>
    </subcellularLocation>
</comment>
<feature type="transmembrane region" description="Helical" evidence="5">
    <location>
        <begin position="320"/>
        <end position="338"/>
    </location>
</feature>
<feature type="transmembrane region" description="Helical" evidence="5">
    <location>
        <begin position="114"/>
        <end position="136"/>
    </location>
</feature>
<feature type="transmembrane region" description="Helical" evidence="5">
    <location>
        <begin position="410"/>
        <end position="429"/>
    </location>
</feature>
<sequence>MRHSSIDIQSVIDHAKLTPTHWRVLFWCTLIILFDGYDLVIYGVVLPRLMEAWQLSAETAGYLGSSALVGMMFGGTILGSLADKFGRKRMIIICMFIFSFFTVVNGFARTPTEFAVLRFLAGLGIGGVMPNAVALMSEYSPKKIRSSMVAIMFSGYAVGGMLSAVLGIWVVPKFGWEVMFYIGGLPLLLLPLVALYLPDSLAFLLQRGDHAQVRDLIRRMEPREQFADDADLVLDIAKKEKAPVIELYREKRALSTTMFCTCFFMSLLMSYGLSSWLPKLMHMAGYGFGNSLMFLFALNVGAILGALSGGWLADRFQLKPVLSAFFFLGAVALFMLGFPNPQPVLYLLVTIAGAASIGASILLYAYVAQYYPTMIRSTGIGWAAGIGRIGAIVGPIMGGTLLSMQLSHQVNFLAFSIPAVIAAIAVLLVQTRYQYVHQAVVQRKAT</sequence>
<feature type="transmembrane region" description="Helical" evidence="5">
    <location>
        <begin position="60"/>
        <end position="78"/>
    </location>
</feature>
<feature type="transmembrane region" description="Helical" evidence="5">
    <location>
        <begin position="293"/>
        <end position="313"/>
    </location>
</feature>
<name>A0A7D7NDV3_9NEIS</name>
<dbReference type="InterPro" id="IPR036259">
    <property type="entry name" value="MFS_trans_sf"/>
</dbReference>
<feature type="transmembrane region" description="Helical" evidence="5">
    <location>
        <begin position="379"/>
        <end position="398"/>
    </location>
</feature>
<dbReference type="Pfam" id="PF07690">
    <property type="entry name" value="MFS_1"/>
    <property type="match status" value="1"/>
</dbReference>
<feature type="transmembrane region" description="Helical" evidence="5">
    <location>
        <begin position="178"/>
        <end position="197"/>
    </location>
</feature>
<dbReference type="GO" id="GO:0005886">
    <property type="term" value="C:plasma membrane"/>
    <property type="evidence" value="ECO:0007669"/>
    <property type="project" value="TreeGrafter"/>
</dbReference>
<feature type="transmembrane region" description="Helical" evidence="5">
    <location>
        <begin position="344"/>
        <end position="367"/>
    </location>
</feature>
<evidence type="ECO:0000256" key="4">
    <source>
        <dbReference type="ARBA" id="ARBA00023136"/>
    </source>
</evidence>
<feature type="transmembrane region" description="Helical" evidence="5">
    <location>
        <begin position="253"/>
        <end position="273"/>
    </location>
</feature>
<dbReference type="KEGG" id="nsg:H3L94_05980"/>
<dbReference type="PANTHER" id="PTHR23508:SF10">
    <property type="entry name" value="CARBOXYLIC ACID TRANSPORTER PROTEIN HOMOLOG"/>
    <property type="match status" value="1"/>
</dbReference>
<dbReference type="SUPFAM" id="SSF103473">
    <property type="entry name" value="MFS general substrate transporter"/>
    <property type="match status" value="1"/>
</dbReference>
<feature type="domain" description="Major facilitator superfamily (MFS) profile" evidence="6">
    <location>
        <begin position="24"/>
        <end position="434"/>
    </location>
</feature>
<evidence type="ECO:0000313" key="7">
    <source>
        <dbReference type="EMBL" id="QMT39434.1"/>
    </source>
</evidence>
<keyword evidence="3 5" id="KW-1133">Transmembrane helix</keyword>
<feature type="transmembrane region" description="Helical" evidence="5">
    <location>
        <begin position="148"/>
        <end position="172"/>
    </location>
</feature>
<dbReference type="InterPro" id="IPR005829">
    <property type="entry name" value="Sugar_transporter_CS"/>
</dbReference>
<dbReference type="CDD" id="cd17365">
    <property type="entry name" value="MFS_PcaK_like"/>
    <property type="match status" value="1"/>
</dbReference>
<dbReference type="RefSeq" id="WP_182121269.1">
    <property type="nucleotide sequence ID" value="NZ_CP059567.1"/>
</dbReference>
<dbReference type="Proteomes" id="UP000514752">
    <property type="component" value="Chromosome"/>
</dbReference>
<gene>
    <name evidence="7" type="ORF">H3L94_05980</name>
</gene>
<keyword evidence="2 5" id="KW-0812">Transmembrane</keyword>
<dbReference type="AlphaFoldDB" id="A0A7D7NDV3"/>
<dbReference type="PANTHER" id="PTHR23508">
    <property type="entry name" value="CARBOXYLIC ACID TRANSPORTER PROTEIN HOMOLOG"/>
    <property type="match status" value="1"/>
</dbReference>
<evidence type="ECO:0000256" key="1">
    <source>
        <dbReference type="ARBA" id="ARBA00004141"/>
    </source>
</evidence>
<dbReference type="PROSITE" id="PS00217">
    <property type="entry name" value="SUGAR_TRANSPORT_2"/>
    <property type="match status" value="1"/>
</dbReference>
<protein>
    <submittedName>
        <fullName evidence="7">Aromatic acid/H+ symport family MFS transporter</fullName>
    </submittedName>
</protein>
<evidence type="ECO:0000313" key="8">
    <source>
        <dbReference type="Proteomes" id="UP000514752"/>
    </source>
</evidence>
<dbReference type="InterPro" id="IPR011701">
    <property type="entry name" value="MFS"/>
</dbReference>
<evidence type="ECO:0000256" key="5">
    <source>
        <dbReference type="SAM" id="Phobius"/>
    </source>
</evidence>
<dbReference type="Gene3D" id="1.20.1250.20">
    <property type="entry name" value="MFS general substrate transporter like domains"/>
    <property type="match status" value="1"/>
</dbReference>
<feature type="transmembrane region" description="Helical" evidence="5">
    <location>
        <begin position="24"/>
        <end position="45"/>
    </location>
</feature>
<keyword evidence="4 5" id="KW-0472">Membrane</keyword>
<evidence type="ECO:0000256" key="2">
    <source>
        <dbReference type="ARBA" id="ARBA00022692"/>
    </source>
</evidence>
<dbReference type="PROSITE" id="PS50850">
    <property type="entry name" value="MFS"/>
    <property type="match status" value="1"/>
</dbReference>
<accession>A0A7D7NDV3</accession>
<reference evidence="7 8" key="1">
    <citation type="submission" date="2020-07" db="EMBL/GenBank/DDBJ databases">
        <title>Genomic diversity of species in the Neisseriaceae family.</title>
        <authorList>
            <person name="Vincent A.T."/>
            <person name="Bernet E."/>
            <person name="Veyrier F.J."/>
        </authorList>
    </citation>
    <scope>NUCLEOTIDE SEQUENCE [LARGE SCALE GENOMIC DNA]</scope>
    <source>
        <strain evidence="7 8">DSM 22244</strain>
    </source>
</reference>
<feature type="transmembrane region" description="Helical" evidence="5">
    <location>
        <begin position="90"/>
        <end position="108"/>
    </location>
</feature>